<dbReference type="Gene3D" id="3.30.1490.70">
    <property type="match status" value="1"/>
</dbReference>
<dbReference type="AlphaFoldDB" id="X6MH50"/>
<dbReference type="EMBL" id="ASPP01021488">
    <property type="protein sequence ID" value="ETO12360.1"/>
    <property type="molecule type" value="Genomic_DNA"/>
</dbReference>
<evidence type="ECO:0000313" key="19">
    <source>
        <dbReference type="Proteomes" id="UP000023152"/>
    </source>
</evidence>
<dbReference type="PROSITE" id="PS50160">
    <property type="entry name" value="DNA_LIGASE_A3"/>
    <property type="match status" value="1"/>
</dbReference>
<keyword evidence="19" id="KW-1185">Reference proteome</keyword>
<evidence type="ECO:0000256" key="14">
    <source>
        <dbReference type="RuleBase" id="RU004196"/>
    </source>
</evidence>
<evidence type="ECO:0000256" key="10">
    <source>
        <dbReference type="ARBA" id="ARBA00023204"/>
    </source>
</evidence>
<evidence type="ECO:0000256" key="6">
    <source>
        <dbReference type="ARBA" id="ARBA00022741"/>
    </source>
</evidence>
<dbReference type="GO" id="GO:0003677">
    <property type="term" value="F:DNA binding"/>
    <property type="evidence" value="ECO:0007669"/>
    <property type="project" value="InterPro"/>
</dbReference>
<dbReference type="OMA" id="YLFGGKM"/>
<evidence type="ECO:0000259" key="17">
    <source>
        <dbReference type="PROSITE" id="PS50160"/>
    </source>
</evidence>
<keyword evidence="5" id="KW-0479">Metal-binding</keyword>
<dbReference type="SUPFAM" id="SSF117018">
    <property type="entry name" value="ATP-dependent DNA ligase DNA-binding domain"/>
    <property type="match status" value="1"/>
</dbReference>
<keyword evidence="4" id="KW-0235">DNA replication</keyword>
<evidence type="ECO:0000256" key="12">
    <source>
        <dbReference type="ARBA" id="ARBA00034003"/>
    </source>
</evidence>
<keyword evidence="11" id="KW-0131">Cell cycle</keyword>
<evidence type="ECO:0000313" key="18">
    <source>
        <dbReference type="EMBL" id="ETO12360.1"/>
    </source>
</evidence>
<dbReference type="InterPro" id="IPR000977">
    <property type="entry name" value="DNA_ligase_ATP-dep"/>
</dbReference>
<name>X6MH50_RETFI</name>
<protein>
    <recommendedName>
        <fullName evidence="13">DNA ligase</fullName>
        <ecNumber evidence="13">6.5.1.1</ecNumber>
    </recommendedName>
</protein>
<keyword evidence="9 13" id="KW-0233">DNA recombination</keyword>
<keyword evidence="15" id="KW-0175">Coiled coil</keyword>
<dbReference type="SUPFAM" id="SSF56091">
    <property type="entry name" value="DNA ligase/mRNA capping enzyme, catalytic domain"/>
    <property type="match status" value="1"/>
</dbReference>
<dbReference type="InterPro" id="IPR050191">
    <property type="entry name" value="ATP-dep_DNA_ligase"/>
</dbReference>
<dbReference type="PANTHER" id="PTHR45674">
    <property type="entry name" value="DNA LIGASE 1/3 FAMILY MEMBER"/>
    <property type="match status" value="1"/>
</dbReference>
<feature type="coiled-coil region" evidence="15">
    <location>
        <begin position="734"/>
        <end position="805"/>
    </location>
</feature>
<dbReference type="OrthoDB" id="206088at2759"/>
<dbReference type="GO" id="GO:0006273">
    <property type="term" value="P:lagging strand elongation"/>
    <property type="evidence" value="ECO:0007669"/>
    <property type="project" value="TreeGrafter"/>
</dbReference>
<dbReference type="Pfam" id="PF10283">
    <property type="entry name" value="zf-CCHH"/>
    <property type="match status" value="1"/>
</dbReference>
<dbReference type="GO" id="GO:0071897">
    <property type="term" value="P:DNA biosynthetic process"/>
    <property type="evidence" value="ECO:0007669"/>
    <property type="project" value="InterPro"/>
</dbReference>
<dbReference type="GO" id="GO:0051301">
    <property type="term" value="P:cell division"/>
    <property type="evidence" value="ECO:0007669"/>
    <property type="project" value="UniProtKB-KW"/>
</dbReference>
<keyword evidence="6 13" id="KW-0547">Nucleotide-binding</keyword>
<dbReference type="Gene3D" id="2.40.50.140">
    <property type="entry name" value="Nucleic acid-binding proteins"/>
    <property type="match status" value="1"/>
</dbReference>
<reference evidence="18 19" key="1">
    <citation type="journal article" date="2013" name="Curr. Biol.">
        <title>The Genome of the Foraminiferan Reticulomyxa filosa.</title>
        <authorList>
            <person name="Glockner G."/>
            <person name="Hulsmann N."/>
            <person name="Schleicher M."/>
            <person name="Noegel A.A."/>
            <person name="Eichinger L."/>
            <person name="Gallinger C."/>
            <person name="Pawlowski J."/>
            <person name="Sierra R."/>
            <person name="Euteneuer U."/>
            <person name="Pillet L."/>
            <person name="Moustafa A."/>
            <person name="Platzer M."/>
            <person name="Groth M."/>
            <person name="Szafranski K."/>
            <person name="Schliwa M."/>
        </authorList>
    </citation>
    <scope>NUCLEOTIDE SEQUENCE [LARGE SCALE GENOMIC DNA]</scope>
</reference>
<evidence type="ECO:0000256" key="15">
    <source>
        <dbReference type="SAM" id="Coils"/>
    </source>
</evidence>
<proteinExistence type="inferred from homology"/>
<dbReference type="GO" id="GO:0070421">
    <property type="term" value="C:DNA ligase III-XRCC1 complex"/>
    <property type="evidence" value="ECO:0007669"/>
    <property type="project" value="TreeGrafter"/>
</dbReference>
<dbReference type="InterPro" id="IPR019406">
    <property type="entry name" value="APLF_PBZ"/>
</dbReference>
<feature type="region of interest" description="Disordered" evidence="16">
    <location>
        <begin position="647"/>
        <end position="667"/>
    </location>
</feature>
<evidence type="ECO:0000256" key="13">
    <source>
        <dbReference type="RuleBase" id="RU000617"/>
    </source>
</evidence>
<keyword evidence="8 13" id="KW-0067">ATP-binding</keyword>
<keyword evidence="10 13" id="KW-0234">DNA repair</keyword>
<feature type="domain" description="ATP-dependent DNA ligase family profile" evidence="17">
    <location>
        <begin position="338"/>
        <end position="472"/>
    </location>
</feature>
<keyword evidence="7 13" id="KW-0227">DNA damage</keyword>
<dbReference type="EC" id="6.5.1.1" evidence="13"/>
<dbReference type="InterPro" id="IPR016059">
    <property type="entry name" value="DNA_ligase_ATP-dep_CS"/>
</dbReference>
<evidence type="ECO:0000256" key="16">
    <source>
        <dbReference type="SAM" id="MobiDB-lite"/>
    </source>
</evidence>
<feature type="region of interest" description="Disordered" evidence="16">
    <location>
        <begin position="589"/>
        <end position="617"/>
    </location>
</feature>
<dbReference type="InterPro" id="IPR012308">
    <property type="entry name" value="DNA_ligase_ATP-dep_N"/>
</dbReference>
<dbReference type="InterPro" id="IPR012310">
    <property type="entry name" value="DNA_ligase_ATP-dep_cent"/>
</dbReference>
<dbReference type="Gene3D" id="1.10.3260.10">
    <property type="entry name" value="DNA ligase, ATP-dependent, N-terminal domain"/>
    <property type="match status" value="1"/>
</dbReference>
<evidence type="ECO:0000256" key="7">
    <source>
        <dbReference type="ARBA" id="ARBA00022763"/>
    </source>
</evidence>
<evidence type="ECO:0000256" key="2">
    <source>
        <dbReference type="ARBA" id="ARBA00022598"/>
    </source>
</evidence>
<dbReference type="GO" id="GO:0003910">
    <property type="term" value="F:DNA ligase (ATP) activity"/>
    <property type="evidence" value="ECO:0007669"/>
    <property type="project" value="UniProtKB-EC"/>
</dbReference>
<dbReference type="PROSITE" id="PS00697">
    <property type="entry name" value="DNA_LIGASE_A1"/>
    <property type="match status" value="1"/>
</dbReference>
<evidence type="ECO:0000256" key="11">
    <source>
        <dbReference type="ARBA" id="ARBA00023306"/>
    </source>
</evidence>
<dbReference type="NCBIfam" id="TIGR00574">
    <property type="entry name" value="dnl1"/>
    <property type="match status" value="1"/>
</dbReference>
<gene>
    <name evidence="18" type="ORF">RFI_25015</name>
</gene>
<dbReference type="Gene3D" id="3.30.470.30">
    <property type="entry name" value="DNA ligase/mRNA capping enzyme"/>
    <property type="match status" value="1"/>
</dbReference>
<dbReference type="InterPro" id="IPR012309">
    <property type="entry name" value="DNA_ligase_ATP-dep_C"/>
</dbReference>
<comment type="similarity">
    <text evidence="1 14">Belongs to the ATP-dependent DNA ligase family.</text>
</comment>
<keyword evidence="2 13" id="KW-0436">Ligase</keyword>
<dbReference type="GO" id="GO:0006310">
    <property type="term" value="P:DNA recombination"/>
    <property type="evidence" value="ECO:0007669"/>
    <property type="project" value="UniProtKB-KW"/>
</dbReference>
<dbReference type="InterPro" id="IPR036599">
    <property type="entry name" value="DNA_ligase_N_sf"/>
</dbReference>
<dbReference type="GO" id="GO:0005524">
    <property type="term" value="F:ATP binding"/>
    <property type="evidence" value="ECO:0007669"/>
    <property type="project" value="UniProtKB-KW"/>
</dbReference>
<dbReference type="PROSITE" id="PS00333">
    <property type="entry name" value="DNA_LIGASE_A2"/>
    <property type="match status" value="1"/>
</dbReference>
<dbReference type="Pfam" id="PF04679">
    <property type="entry name" value="DNA_ligase_A_C"/>
    <property type="match status" value="1"/>
</dbReference>
<dbReference type="PANTHER" id="PTHR45674:SF9">
    <property type="entry name" value="DNA LIGASE 3"/>
    <property type="match status" value="1"/>
</dbReference>
<keyword evidence="3" id="KW-0132">Cell division</keyword>
<dbReference type="GO" id="GO:0046872">
    <property type="term" value="F:metal ion binding"/>
    <property type="evidence" value="ECO:0007669"/>
    <property type="project" value="UniProtKB-KW"/>
</dbReference>
<evidence type="ECO:0000256" key="1">
    <source>
        <dbReference type="ARBA" id="ARBA00007572"/>
    </source>
</evidence>
<dbReference type="FunFam" id="3.30.470.30:FF:000003">
    <property type="entry name" value="DNA ligase"/>
    <property type="match status" value="1"/>
</dbReference>
<evidence type="ECO:0000256" key="8">
    <source>
        <dbReference type="ARBA" id="ARBA00022840"/>
    </source>
</evidence>
<dbReference type="Pfam" id="PF04675">
    <property type="entry name" value="DNA_ligase_A_N"/>
    <property type="match status" value="1"/>
</dbReference>
<evidence type="ECO:0000256" key="9">
    <source>
        <dbReference type="ARBA" id="ARBA00023172"/>
    </source>
</evidence>
<organism evidence="18 19">
    <name type="scientific">Reticulomyxa filosa</name>
    <dbReference type="NCBI Taxonomy" id="46433"/>
    <lineage>
        <taxon>Eukaryota</taxon>
        <taxon>Sar</taxon>
        <taxon>Rhizaria</taxon>
        <taxon>Retaria</taxon>
        <taxon>Foraminifera</taxon>
        <taxon>Monothalamids</taxon>
        <taxon>Reticulomyxidae</taxon>
        <taxon>Reticulomyxa</taxon>
    </lineage>
</organism>
<sequence>MSVDCEAKGSFKEFQKLCIDIASDPGRLHKTAAVKAFHEKYDGIREHYGNKNRKKICDLKVLLNLLLPKATKRVYHMSDKKMWKMFASIFGMEEEALSDEYTKGTYAGDVGAVIKQAYKANEKKLGNSSNSSKDSVLSMKEVDSYLDKLTALTKHDEQMKMLTEVTQQCTPNDLCWFVRQLDKDLRIDAGNRTILDGIHPTAYEAFVTRSSFDYIVEKMKLGGQLTISAGLMTPLKPMLANACKSYEEAFTKCKSGVIFAEIKYDGERVQVHWNGKEWLFYSRSLKPVVDKKIEHVKEAVNKSCPNATSIILDSEIIMVDETTGEPLPFGSLGVHKRLKFDSAQCCLFVFDVLYFNGESLLNKPLKERRELLEKEFTPISNRIHLSQLHKVANKEELEALMNSMINKNLEGLVLKDSLSVYEPNKRHWLKMKRDYLDSGEMAEAADLVVLGAYKGSGKHGGLYSTFLTGVLDSNLQQFKTVCKVHNGLDDEQLKTFTNTLDMVEFNQDECPLWLDVTRTLEPDWIVRNPKKSPVFEVTGFDYSESQVHSATDEKGNRVSIRFPRVTKIRTEKNYKTATTLQELRHLIKSSRENLQKNSSKHSLKRKTMEECSDEDKADCVTASKKRKASSPDNKGSSVVSKSLVNNNSNVINSNSNGNNNHNHNNDNKANVLAITESKTELAVSVKEEPKEDNSSAAQEITKTVDTRPICPYDATCYREKAEHFGIYQHPVRQTKKINEVSQKYEEKKKQVEKDINELTDKEKSDHNKKLVELNNSYNQSVEGIKQKKEKMLLQLKSEMESQIQKIIKDHNP</sequence>
<evidence type="ECO:0000256" key="4">
    <source>
        <dbReference type="ARBA" id="ARBA00022705"/>
    </source>
</evidence>
<accession>X6MH50</accession>
<evidence type="ECO:0000256" key="5">
    <source>
        <dbReference type="ARBA" id="ARBA00022723"/>
    </source>
</evidence>
<dbReference type="Pfam" id="PF01068">
    <property type="entry name" value="DNA_ligase_A_M"/>
    <property type="match status" value="1"/>
</dbReference>
<comment type="caution">
    <text evidence="18">The sequence shown here is derived from an EMBL/GenBank/DDBJ whole genome shotgun (WGS) entry which is preliminary data.</text>
</comment>
<evidence type="ECO:0000256" key="3">
    <source>
        <dbReference type="ARBA" id="ARBA00022618"/>
    </source>
</evidence>
<dbReference type="GO" id="GO:0006302">
    <property type="term" value="P:double-strand break repair"/>
    <property type="evidence" value="ECO:0007669"/>
    <property type="project" value="TreeGrafter"/>
</dbReference>
<dbReference type="Proteomes" id="UP000023152">
    <property type="component" value="Unassembled WGS sequence"/>
</dbReference>
<dbReference type="SUPFAM" id="SSF50249">
    <property type="entry name" value="Nucleic acid-binding proteins"/>
    <property type="match status" value="1"/>
</dbReference>
<dbReference type="InterPro" id="IPR012340">
    <property type="entry name" value="NA-bd_OB-fold"/>
</dbReference>
<comment type="catalytic activity">
    <reaction evidence="12 13">
        <text>ATP + (deoxyribonucleotide)n-3'-hydroxyl + 5'-phospho-(deoxyribonucleotide)m = (deoxyribonucleotide)n+m + AMP + diphosphate.</text>
        <dbReference type="EC" id="6.5.1.1"/>
    </reaction>
</comment>